<dbReference type="Proteomes" id="UP001597163">
    <property type="component" value="Unassembled WGS sequence"/>
</dbReference>
<dbReference type="InterPro" id="IPR038763">
    <property type="entry name" value="DHH_sf"/>
</dbReference>
<dbReference type="SUPFAM" id="SSF64182">
    <property type="entry name" value="DHH phosphoesterases"/>
    <property type="match status" value="1"/>
</dbReference>
<organism evidence="3 4">
    <name type="scientific">Hwangdonia seohaensis</name>
    <dbReference type="NCBI Taxonomy" id="1240727"/>
    <lineage>
        <taxon>Bacteria</taxon>
        <taxon>Pseudomonadati</taxon>
        <taxon>Bacteroidota</taxon>
        <taxon>Flavobacteriia</taxon>
        <taxon>Flavobacteriales</taxon>
        <taxon>Flavobacteriaceae</taxon>
        <taxon>Hwangdonia</taxon>
    </lineage>
</organism>
<dbReference type="Pfam" id="PF01368">
    <property type="entry name" value="DHH"/>
    <property type="match status" value="1"/>
</dbReference>
<dbReference type="EC" id="3.1.3.7" evidence="3"/>
<reference evidence="4" key="1">
    <citation type="journal article" date="2019" name="Int. J. Syst. Evol. Microbiol.">
        <title>The Global Catalogue of Microorganisms (GCM) 10K type strain sequencing project: providing services to taxonomists for standard genome sequencing and annotation.</title>
        <authorList>
            <consortium name="The Broad Institute Genomics Platform"/>
            <consortium name="The Broad Institute Genome Sequencing Center for Infectious Disease"/>
            <person name="Wu L."/>
            <person name="Ma J."/>
        </authorList>
    </citation>
    <scope>NUCLEOTIDE SEQUENCE [LARGE SCALE GENOMIC DNA]</scope>
    <source>
        <strain evidence="4">CCUG 63246</strain>
    </source>
</reference>
<dbReference type="Pfam" id="PF02272">
    <property type="entry name" value="DHHA1"/>
    <property type="match status" value="1"/>
</dbReference>
<evidence type="ECO:0000313" key="4">
    <source>
        <dbReference type="Proteomes" id="UP001597163"/>
    </source>
</evidence>
<feature type="domain" description="DDH" evidence="1">
    <location>
        <begin position="18"/>
        <end position="169"/>
    </location>
</feature>
<comment type="caution">
    <text evidence="3">The sequence shown here is derived from an EMBL/GenBank/DDBJ whole genome shotgun (WGS) entry which is preliminary data.</text>
</comment>
<sequence>MTKADIKSVKHLLATPKNIVIVPHKNPDGDAIGSTLALYHYLKKNNHNVTAVVPNDYPDFLKWIPGSDHILKHDAETEACETLINAADIIFTLDFNAFHRTGNMETVLTESKAMKIMIDHHQSPDDYAAFIFSDVHMSSTCEMIYHFIDMLGDTNAIDANIATCIYVGIMTDTGSFRFPSTTSETHRIIANLIDKGANNAEIHNNIYDTNSYERLQLLGCALSNLKVIPEARTAYITLSQDELNQFNYKKGDTEGVVNYGLSLDNIVFAAIFIEDKKEGIIKISLRSKGSFSVNEFSRAHFNGGGHTNAAGGRSELSLKDTVEKFISILPRYKKALNDD</sequence>
<dbReference type="Gene3D" id="3.90.1640.10">
    <property type="entry name" value="inorganic pyrophosphatase (n-terminal core)"/>
    <property type="match status" value="1"/>
</dbReference>
<dbReference type="InterPro" id="IPR001667">
    <property type="entry name" value="DDH_dom"/>
</dbReference>
<evidence type="ECO:0000259" key="1">
    <source>
        <dbReference type="Pfam" id="PF01368"/>
    </source>
</evidence>
<name>A0ABW3RF39_9FLAO</name>
<dbReference type="Gene3D" id="3.10.310.30">
    <property type="match status" value="1"/>
</dbReference>
<dbReference type="GO" id="GO:0008441">
    <property type="term" value="F:3'(2'),5'-bisphosphate nucleotidase activity"/>
    <property type="evidence" value="ECO:0007669"/>
    <property type="project" value="UniProtKB-EC"/>
</dbReference>
<dbReference type="PANTHER" id="PTHR47618:SF1">
    <property type="entry name" value="BIFUNCTIONAL OLIGORIBONUCLEASE AND PAP PHOSPHATASE NRNA"/>
    <property type="match status" value="1"/>
</dbReference>
<feature type="domain" description="DHHA1" evidence="2">
    <location>
        <begin position="245"/>
        <end position="327"/>
    </location>
</feature>
<accession>A0ABW3RF39</accession>
<dbReference type="InterPro" id="IPR051319">
    <property type="entry name" value="Oligoribo/pAp-PDE_c-di-AMP_PDE"/>
</dbReference>
<evidence type="ECO:0000313" key="3">
    <source>
        <dbReference type="EMBL" id="MFD1163745.1"/>
    </source>
</evidence>
<dbReference type="RefSeq" id="WP_311942178.1">
    <property type="nucleotide sequence ID" value="NZ_JAVSCK010000005.1"/>
</dbReference>
<dbReference type="EMBL" id="JBHTLJ010000005">
    <property type="protein sequence ID" value="MFD1163745.1"/>
    <property type="molecule type" value="Genomic_DNA"/>
</dbReference>
<dbReference type="InterPro" id="IPR003156">
    <property type="entry name" value="DHHA1_dom"/>
</dbReference>
<gene>
    <name evidence="3" type="ORF">ACFQ2E_15045</name>
</gene>
<proteinExistence type="predicted"/>
<keyword evidence="4" id="KW-1185">Reference proteome</keyword>
<keyword evidence="3" id="KW-0378">Hydrolase</keyword>
<protein>
    <submittedName>
        <fullName evidence="3">Bifunctional oligoribonuclease/PAP phosphatase NrnA</fullName>
        <ecNumber evidence="3">3.1.3.7</ecNumber>
    </submittedName>
</protein>
<dbReference type="PANTHER" id="PTHR47618">
    <property type="entry name" value="BIFUNCTIONAL OLIGORIBONUCLEASE AND PAP PHOSPHATASE NRNA"/>
    <property type="match status" value="1"/>
</dbReference>
<evidence type="ECO:0000259" key="2">
    <source>
        <dbReference type="Pfam" id="PF02272"/>
    </source>
</evidence>